<organism evidence="2 3">
    <name type="scientific">Stephania japonica</name>
    <dbReference type="NCBI Taxonomy" id="461633"/>
    <lineage>
        <taxon>Eukaryota</taxon>
        <taxon>Viridiplantae</taxon>
        <taxon>Streptophyta</taxon>
        <taxon>Embryophyta</taxon>
        <taxon>Tracheophyta</taxon>
        <taxon>Spermatophyta</taxon>
        <taxon>Magnoliopsida</taxon>
        <taxon>Ranunculales</taxon>
        <taxon>Menispermaceae</taxon>
        <taxon>Menispermoideae</taxon>
        <taxon>Cissampelideae</taxon>
        <taxon>Stephania</taxon>
    </lineage>
</organism>
<dbReference type="Gene3D" id="1.10.340.70">
    <property type="match status" value="1"/>
</dbReference>
<dbReference type="AlphaFoldDB" id="A0AAP0EMN8"/>
<feature type="domain" description="Integrase zinc-binding" evidence="1">
    <location>
        <begin position="3"/>
        <end position="58"/>
    </location>
</feature>
<evidence type="ECO:0000313" key="3">
    <source>
        <dbReference type="Proteomes" id="UP001417504"/>
    </source>
</evidence>
<dbReference type="EMBL" id="JBBNAE010000009">
    <property type="protein sequence ID" value="KAK9096295.1"/>
    <property type="molecule type" value="Genomic_DNA"/>
</dbReference>
<comment type="caution">
    <text evidence="2">The sequence shown here is derived from an EMBL/GenBank/DDBJ whole genome shotgun (WGS) entry which is preliminary data.</text>
</comment>
<dbReference type="Proteomes" id="UP001417504">
    <property type="component" value="Unassembled WGS sequence"/>
</dbReference>
<reference evidence="2 3" key="1">
    <citation type="submission" date="2024-01" db="EMBL/GenBank/DDBJ databases">
        <title>Genome assemblies of Stephania.</title>
        <authorList>
            <person name="Yang L."/>
        </authorList>
    </citation>
    <scope>NUCLEOTIDE SEQUENCE [LARGE SCALE GENOMIC DNA]</scope>
    <source>
        <strain evidence="2">QJT</strain>
        <tissue evidence="2">Leaf</tissue>
    </source>
</reference>
<sequence length="63" mass="7834">MPELRDEILQDSHCSRFTVHLSRTKMYHDMQRSFWWPRMKVDVLEFIRNYGICQQAKVEHRRP</sequence>
<accession>A0AAP0EMN8</accession>
<evidence type="ECO:0000313" key="2">
    <source>
        <dbReference type="EMBL" id="KAK9096295.1"/>
    </source>
</evidence>
<proteinExistence type="predicted"/>
<dbReference type="InterPro" id="IPR041588">
    <property type="entry name" value="Integrase_H2C2"/>
</dbReference>
<dbReference type="Pfam" id="PF17921">
    <property type="entry name" value="Integrase_H2C2"/>
    <property type="match status" value="1"/>
</dbReference>
<name>A0AAP0EMN8_9MAGN</name>
<gene>
    <name evidence="2" type="ORF">Sjap_021792</name>
</gene>
<keyword evidence="3" id="KW-1185">Reference proteome</keyword>
<protein>
    <recommendedName>
        <fullName evidence="1">Integrase zinc-binding domain-containing protein</fullName>
    </recommendedName>
</protein>
<evidence type="ECO:0000259" key="1">
    <source>
        <dbReference type="Pfam" id="PF17921"/>
    </source>
</evidence>